<accession>A0A2S9I838</accession>
<protein>
    <recommendedName>
        <fullName evidence="1">Bro-N domain-containing protein</fullName>
    </recommendedName>
</protein>
<evidence type="ECO:0000259" key="1">
    <source>
        <dbReference type="PROSITE" id="PS51750"/>
    </source>
</evidence>
<dbReference type="EMBL" id="PDET01000014">
    <property type="protein sequence ID" value="PRD13960.1"/>
    <property type="molecule type" value="Genomic_DNA"/>
</dbReference>
<dbReference type="RefSeq" id="WP_105594179.1">
    <property type="nucleotide sequence ID" value="NZ_PDET01000014.1"/>
</dbReference>
<name>A0A2S9I838_9GAMM</name>
<dbReference type="Proteomes" id="UP000239181">
    <property type="component" value="Unassembled WGS sequence"/>
</dbReference>
<proteinExistence type="predicted"/>
<dbReference type="OrthoDB" id="79831at2"/>
<keyword evidence="3" id="KW-1185">Reference proteome</keyword>
<dbReference type="PANTHER" id="PTHR36180">
    <property type="entry name" value="DNA-BINDING PROTEIN-RELATED-RELATED"/>
    <property type="match status" value="1"/>
</dbReference>
<dbReference type="SMART" id="SM01040">
    <property type="entry name" value="Bro-N"/>
    <property type="match status" value="1"/>
</dbReference>
<evidence type="ECO:0000313" key="3">
    <source>
        <dbReference type="Proteomes" id="UP000239181"/>
    </source>
</evidence>
<feature type="domain" description="Bro-N" evidence="1">
    <location>
        <begin position="1"/>
        <end position="108"/>
    </location>
</feature>
<dbReference type="AlphaFoldDB" id="A0A2S9I838"/>
<organism evidence="2 3">
    <name type="scientific">Pantoea coffeiphila</name>
    <dbReference type="NCBI Taxonomy" id="1465635"/>
    <lineage>
        <taxon>Bacteria</taxon>
        <taxon>Pseudomonadati</taxon>
        <taxon>Pseudomonadota</taxon>
        <taxon>Gammaproteobacteria</taxon>
        <taxon>Enterobacterales</taxon>
        <taxon>Erwiniaceae</taxon>
        <taxon>Pantoea</taxon>
    </lineage>
</organism>
<evidence type="ECO:0000313" key="2">
    <source>
        <dbReference type="EMBL" id="PRD13960.1"/>
    </source>
</evidence>
<dbReference type="InterPro" id="IPR003497">
    <property type="entry name" value="BRO_N_domain"/>
</dbReference>
<gene>
    <name evidence="2" type="ORF">CQW29_18305</name>
</gene>
<dbReference type="PANTHER" id="PTHR36180:SF2">
    <property type="entry name" value="BRO FAMILY PROTEIN"/>
    <property type="match status" value="1"/>
</dbReference>
<sequence>MKTSEVIPFNFENHVIRSVEVCDQPWFVAQDVCEALQLQNPSQSVSKLDDDERSMLNIGRQGEAIIISESGLYFLTIRCRDAVKPGTLPHRFRKWVTNEVLPQIRKCGSYQHSMPAYPIDGRLLLTVKDGCLVSSRVLPSNQHVMTIEEFLELAGRAGYIVIHEDDLKALAAGKKCSFPAR</sequence>
<dbReference type="Pfam" id="PF02498">
    <property type="entry name" value="Bro-N"/>
    <property type="match status" value="1"/>
</dbReference>
<reference evidence="2 3" key="1">
    <citation type="submission" date="2017-10" db="EMBL/GenBank/DDBJ databases">
        <title>Draft genome of two endophytic bacteria isolated from 'guarana' Paullinia cupana (Mart.) Ducke.</title>
        <authorList>
            <person name="Siqueira K.A."/>
            <person name="Liotti R.G."/>
            <person name="Mendes T.A."/>
            <person name="Soares M.A."/>
        </authorList>
    </citation>
    <scope>NUCLEOTIDE SEQUENCE [LARGE SCALE GENOMIC DNA]</scope>
    <source>
        <strain evidence="2 3">342</strain>
    </source>
</reference>
<comment type="caution">
    <text evidence="2">The sequence shown here is derived from an EMBL/GenBank/DDBJ whole genome shotgun (WGS) entry which is preliminary data.</text>
</comment>
<dbReference type="PROSITE" id="PS51750">
    <property type="entry name" value="BRO_N"/>
    <property type="match status" value="1"/>
</dbReference>